<dbReference type="Pfam" id="PF00551">
    <property type="entry name" value="Formyl_trans_N"/>
    <property type="match status" value="1"/>
</dbReference>
<dbReference type="HAMAP" id="MF_00182">
    <property type="entry name" value="Formyl_trans"/>
    <property type="match status" value="1"/>
</dbReference>
<dbReference type="CDD" id="cd08704">
    <property type="entry name" value="Met_tRNA_FMT_C"/>
    <property type="match status" value="1"/>
</dbReference>
<dbReference type="Pfam" id="PF02911">
    <property type="entry name" value="Formyl_trans_C"/>
    <property type="match status" value="1"/>
</dbReference>
<keyword evidence="3 5" id="KW-0808">Transferase</keyword>
<feature type="domain" description="Formyl transferase N-terminal" evidence="6">
    <location>
        <begin position="5"/>
        <end position="181"/>
    </location>
</feature>
<comment type="catalytic activity">
    <reaction evidence="5">
        <text>L-methionyl-tRNA(fMet) + (6R)-10-formyltetrahydrofolate = N-formyl-L-methionyl-tRNA(fMet) + (6S)-5,6,7,8-tetrahydrofolate + H(+)</text>
        <dbReference type="Rhea" id="RHEA:24380"/>
        <dbReference type="Rhea" id="RHEA-COMP:9952"/>
        <dbReference type="Rhea" id="RHEA-COMP:9953"/>
        <dbReference type="ChEBI" id="CHEBI:15378"/>
        <dbReference type="ChEBI" id="CHEBI:57453"/>
        <dbReference type="ChEBI" id="CHEBI:78530"/>
        <dbReference type="ChEBI" id="CHEBI:78844"/>
        <dbReference type="ChEBI" id="CHEBI:195366"/>
        <dbReference type="EC" id="2.1.2.9"/>
    </reaction>
</comment>
<dbReference type="NCBIfam" id="TIGR00460">
    <property type="entry name" value="fmt"/>
    <property type="match status" value="1"/>
</dbReference>
<dbReference type="InterPro" id="IPR041711">
    <property type="entry name" value="Met-tRNA-FMT_N"/>
</dbReference>
<evidence type="ECO:0000256" key="3">
    <source>
        <dbReference type="ARBA" id="ARBA00022679"/>
    </source>
</evidence>
<dbReference type="InterPro" id="IPR005793">
    <property type="entry name" value="Formyl_trans_C"/>
</dbReference>
<dbReference type="GO" id="GO:0005829">
    <property type="term" value="C:cytosol"/>
    <property type="evidence" value="ECO:0007669"/>
    <property type="project" value="TreeGrafter"/>
</dbReference>
<evidence type="ECO:0000256" key="5">
    <source>
        <dbReference type="HAMAP-Rule" id="MF_00182"/>
    </source>
</evidence>
<evidence type="ECO:0000256" key="2">
    <source>
        <dbReference type="ARBA" id="ARBA00012261"/>
    </source>
</evidence>
<evidence type="ECO:0000256" key="1">
    <source>
        <dbReference type="ARBA" id="ARBA00010699"/>
    </source>
</evidence>
<dbReference type="AlphaFoldDB" id="A0A9D1HSD3"/>
<sequence length="309" mass="32622">MKDLKIVFMGTPDFSAEVLSNLAAEHNVVAAVTGPDKPVGRGYALRPSPLKVRAAELGIPVLQYEKVSRDGLGEIAALAPDLGVTAAFGQILSEKFLSLFPLGVLNVHASLLPKYRGASPIQWALLNGDHETGVTIMRTVKEVDAGDILLQKRIPIGEKETAGELFDRLAKLGGEAICEAVDALADGSAVFTPQNAAEATHCGMITKADGKIDFRRGARELDCFVRGMTPWPSAWFELGGKRVKVFAAERAEGHGTPGEVIAASPAQGLVVACGDGAVRLAALQPEGKSRMSDTAYLMGHGIEKGTVLQ</sequence>
<evidence type="ECO:0000256" key="4">
    <source>
        <dbReference type="ARBA" id="ARBA00022917"/>
    </source>
</evidence>
<feature type="binding site" evidence="5">
    <location>
        <begin position="110"/>
        <end position="113"/>
    </location>
    <ligand>
        <name>(6S)-5,6,7,8-tetrahydrofolate</name>
        <dbReference type="ChEBI" id="CHEBI:57453"/>
    </ligand>
</feature>
<evidence type="ECO:0000259" key="6">
    <source>
        <dbReference type="Pfam" id="PF00551"/>
    </source>
</evidence>
<dbReference type="InterPro" id="IPR002376">
    <property type="entry name" value="Formyl_transf_N"/>
</dbReference>
<accession>A0A9D1HSD3</accession>
<reference evidence="8" key="1">
    <citation type="submission" date="2020-10" db="EMBL/GenBank/DDBJ databases">
        <authorList>
            <person name="Gilroy R."/>
        </authorList>
    </citation>
    <scope>NUCLEOTIDE SEQUENCE</scope>
    <source>
        <strain evidence="8">1063</strain>
    </source>
</reference>
<name>A0A9D1HSD3_9FIRM</name>
<dbReference type="InterPro" id="IPR001555">
    <property type="entry name" value="GART_AS"/>
</dbReference>
<dbReference type="InterPro" id="IPR036477">
    <property type="entry name" value="Formyl_transf_N_sf"/>
</dbReference>
<feature type="domain" description="Formyl transferase C-terminal" evidence="7">
    <location>
        <begin position="205"/>
        <end position="300"/>
    </location>
</feature>
<dbReference type="PROSITE" id="PS00373">
    <property type="entry name" value="GART"/>
    <property type="match status" value="1"/>
</dbReference>
<dbReference type="InterPro" id="IPR005794">
    <property type="entry name" value="Fmt"/>
</dbReference>
<dbReference type="GO" id="GO:0004479">
    <property type="term" value="F:methionyl-tRNA formyltransferase activity"/>
    <property type="evidence" value="ECO:0007669"/>
    <property type="project" value="UniProtKB-UniRule"/>
</dbReference>
<dbReference type="CDD" id="cd08646">
    <property type="entry name" value="FMT_core_Met-tRNA-FMT_N"/>
    <property type="match status" value="1"/>
</dbReference>
<evidence type="ECO:0000259" key="7">
    <source>
        <dbReference type="Pfam" id="PF02911"/>
    </source>
</evidence>
<keyword evidence="4 5" id="KW-0648">Protein biosynthesis</keyword>
<comment type="function">
    <text evidence="5">Attaches a formyl group to the free amino group of methionyl-tRNA(fMet). The formyl group appears to play a dual role in the initiator identity of N-formylmethionyl-tRNA by promoting its recognition by IF2 and preventing the misappropriation of this tRNA by the elongation apparatus.</text>
</comment>
<reference evidence="8" key="2">
    <citation type="journal article" date="2021" name="PeerJ">
        <title>Extensive microbial diversity within the chicken gut microbiome revealed by metagenomics and culture.</title>
        <authorList>
            <person name="Gilroy R."/>
            <person name="Ravi A."/>
            <person name="Getino M."/>
            <person name="Pursley I."/>
            <person name="Horton D.L."/>
            <person name="Alikhan N.F."/>
            <person name="Baker D."/>
            <person name="Gharbi K."/>
            <person name="Hall N."/>
            <person name="Watson M."/>
            <person name="Adriaenssens E.M."/>
            <person name="Foster-Nyarko E."/>
            <person name="Jarju S."/>
            <person name="Secka A."/>
            <person name="Antonio M."/>
            <person name="Oren A."/>
            <person name="Chaudhuri R.R."/>
            <person name="La Ragione R."/>
            <person name="Hildebrand F."/>
            <person name="Pallen M.J."/>
        </authorList>
    </citation>
    <scope>NUCLEOTIDE SEQUENCE</scope>
    <source>
        <strain evidence="8">1063</strain>
    </source>
</reference>
<evidence type="ECO:0000313" key="9">
    <source>
        <dbReference type="Proteomes" id="UP000824088"/>
    </source>
</evidence>
<dbReference type="EMBL" id="DVMN01000096">
    <property type="protein sequence ID" value="HIU21641.1"/>
    <property type="molecule type" value="Genomic_DNA"/>
</dbReference>
<dbReference type="SUPFAM" id="SSF50486">
    <property type="entry name" value="FMT C-terminal domain-like"/>
    <property type="match status" value="1"/>
</dbReference>
<dbReference type="InterPro" id="IPR011034">
    <property type="entry name" value="Formyl_transferase-like_C_sf"/>
</dbReference>
<evidence type="ECO:0000313" key="8">
    <source>
        <dbReference type="EMBL" id="HIU21641.1"/>
    </source>
</evidence>
<comment type="similarity">
    <text evidence="1 5">Belongs to the Fmt family.</text>
</comment>
<dbReference type="Proteomes" id="UP000824088">
    <property type="component" value="Unassembled WGS sequence"/>
</dbReference>
<dbReference type="PANTHER" id="PTHR11138">
    <property type="entry name" value="METHIONYL-TRNA FORMYLTRANSFERASE"/>
    <property type="match status" value="1"/>
</dbReference>
<dbReference type="PANTHER" id="PTHR11138:SF5">
    <property type="entry name" value="METHIONYL-TRNA FORMYLTRANSFERASE, MITOCHONDRIAL"/>
    <property type="match status" value="1"/>
</dbReference>
<dbReference type="SUPFAM" id="SSF53328">
    <property type="entry name" value="Formyltransferase"/>
    <property type="match status" value="1"/>
</dbReference>
<organism evidence="8 9">
    <name type="scientific">Candidatus Limadaptatus stercorigallinarum</name>
    <dbReference type="NCBI Taxonomy" id="2840845"/>
    <lineage>
        <taxon>Bacteria</taxon>
        <taxon>Bacillati</taxon>
        <taxon>Bacillota</taxon>
        <taxon>Clostridia</taxon>
        <taxon>Eubacteriales</taxon>
        <taxon>Candidatus Limadaptatus</taxon>
    </lineage>
</organism>
<dbReference type="Gene3D" id="3.40.50.12230">
    <property type="match status" value="1"/>
</dbReference>
<comment type="caution">
    <text evidence="8">The sequence shown here is derived from an EMBL/GenBank/DDBJ whole genome shotgun (WGS) entry which is preliminary data.</text>
</comment>
<dbReference type="InterPro" id="IPR044135">
    <property type="entry name" value="Met-tRNA-FMT_C"/>
</dbReference>
<gene>
    <name evidence="5" type="primary">fmt</name>
    <name evidence="8" type="ORF">IAD51_05375</name>
</gene>
<dbReference type="EC" id="2.1.2.9" evidence="2 5"/>
<protein>
    <recommendedName>
        <fullName evidence="2 5">Methionyl-tRNA formyltransferase</fullName>
        <ecNumber evidence="2 5">2.1.2.9</ecNumber>
    </recommendedName>
</protein>
<proteinExistence type="inferred from homology"/>